<name>A0A8J3DMB5_9HYPH</name>
<dbReference type="InterPro" id="IPR043128">
    <property type="entry name" value="Rev_trsase/Diguanyl_cyclase"/>
</dbReference>
<dbReference type="InterPro" id="IPR050469">
    <property type="entry name" value="Diguanylate_Cyclase"/>
</dbReference>
<dbReference type="Proteomes" id="UP000630142">
    <property type="component" value="Unassembled WGS sequence"/>
</dbReference>
<feature type="domain" description="Response regulatory" evidence="4">
    <location>
        <begin position="4"/>
        <end position="120"/>
    </location>
</feature>
<dbReference type="NCBIfam" id="TIGR00254">
    <property type="entry name" value="GGDEF"/>
    <property type="match status" value="1"/>
</dbReference>
<accession>A0A8J3DMB5</accession>
<dbReference type="SUPFAM" id="SSF55073">
    <property type="entry name" value="Nucleotide cyclase"/>
    <property type="match status" value="1"/>
</dbReference>
<dbReference type="GO" id="GO:0000160">
    <property type="term" value="P:phosphorelay signal transduction system"/>
    <property type="evidence" value="ECO:0007669"/>
    <property type="project" value="InterPro"/>
</dbReference>
<evidence type="ECO:0000256" key="1">
    <source>
        <dbReference type="ARBA" id="ARBA00012528"/>
    </source>
</evidence>
<dbReference type="EC" id="2.7.7.65" evidence="1"/>
<feature type="domain" description="Response regulatory" evidence="4">
    <location>
        <begin position="157"/>
        <end position="272"/>
    </location>
</feature>
<feature type="domain" description="GGDEF" evidence="5">
    <location>
        <begin position="322"/>
        <end position="456"/>
    </location>
</feature>
<keyword evidence="7" id="KW-1185">Reference proteome</keyword>
<gene>
    <name evidence="6" type="ORF">GCM10016234_09340</name>
</gene>
<dbReference type="RefSeq" id="WP_189502031.1">
    <property type="nucleotide sequence ID" value="NZ_BMZQ01000001.1"/>
</dbReference>
<keyword evidence="3" id="KW-0597">Phosphoprotein</keyword>
<dbReference type="FunFam" id="3.40.50.2300:FF:000574">
    <property type="entry name" value="Response regulator PleD"/>
    <property type="match status" value="1"/>
</dbReference>
<dbReference type="PROSITE" id="PS50887">
    <property type="entry name" value="GGDEF"/>
    <property type="match status" value="1"/>
</dbReference>
<dbReference type="CDD" id="cd01949">
    <property type="entry name" value="GGDEF"/>
    <property type="match status" value="1"/>
</dbReference>
<protein>
    <recommendedName>
        <fullName evidence="1">diguanylate cyclase</fullName>
        <ecNumber evidence="1">2.7.7.65</ecNumber>
    </recommendedName>
</protein>
<evidence type="ECO:0000256" key="2">
    <source>
        <dbReference type="ARBA" id="ARBA00034247"/>
    </source>
</evidence>
<evidence type="ECO:0000259" key="4">
    <source>
        <dbReference type="PROSITE" id="PS50110"/>
    </source>
</evidence>
<dbReference type="InterPro" id="IPR029787">
    <property type="entry name" value="Nucleotide_cyclase"/>
</dbReference>
<dbReference type="Pfam" id="PF00990">
    <property type="entry name" value="GGDEF"/>
    <property type="match status" value="1"/>
</dbReference>
<reference evidence="6" key="2">
    <citation type="submission" date="2020-09" db="EMBL/GenBank/DDBJ databases">
        <authorList>
            <person name="Sun Q."/>
            <person name="Kim S."/>
        </authorList>
    </citation>
    <scope>NUCLEOTIDE SEQUENCE</scope>
    <source>
        <strain evidence="6">KCTC 42249</strain>
    </source>
</reference>
<dbReference type="NCBIfam" id="NF007135">
    <property type="entry name" value="PRK09581.1"/>
    <property type="match status" value="1"/>
</dbReference>
<dbReference type="AlphaFoldDB" id="A0A8J3DMB5"/>
<evidence type="ECO:0000313" key="7">
    <source>
        <dbReference type="Proteomes" id="UP000630142"/>
    </source>
</evidence>
<dbReference type="SMART" id="SM00448">
    <property type="entry name" value="REC"/>
    <property type="match status" value="2"/>
</dbReference>
<dbReference type="PANTHER" id="PTHR45138:SF9">
    <property type="entry name" value="DIGUANYLATE CYCLASE DGCM-RELATED"/>
    <property type="match status" value="1"/>
</dbReference>
<dbReference type="CDD" id="cd17538">
    <property type="entry name" value="REC_D1_PleD-like"/>
    <property type="match status" value="1"/>
</dbReference>
<dbReference type="SMART" id="SM00267">
    <property type="entry name" value="GGDEF"/>
    <property type="match status" value="1"/>
</dbReference>
<dbReference type="InterPro" id="IPR011006">
    <property type="entry name" value="CheY-like_superfamily"/>
</dbReference>
<comment type="caution">
    <text evidence="6">The sequence shown here is derived from an EMBL/GenBank/DDBJ whole genome shotgun (WGS) entry which is preliminary data.</text>
</comment>
<dbReference type="PANTHER" id="PTHR45138">
    <property type="entry name" value="REGULATORY COMPONENTS OF SENSORY TRANSDUCTION SYSTEM"/>
    <property type="match status" value="1"/>
</dbReference>
<dbReference type="FunFam" id="3.30.70.270:FF:000001">
    <property type="entry name" value="Diguanylate cyclase domain protein"/>
    <property type="match status" value="1"/>
</dbReference>
<dbReference type="Gene3D" id="6.10.250.690">
    <property type="match status" value="1"/>
</dbReference>
<dbReference type="PROSITE" id="PS50110">
    <property type="entry name" value="RESPONSE_REGULATORY"/>
    <property type="match status" value="2"/>
</dbReference>
<dbReference type="SUPFAM" id="SSF52172">
    <property type="entry name" value="CheY-like"/>
    <property type="match status" value="2"/>
</dbReference>
<evidence type="ECO:0000313" key="6">
    <source>
        <dbReference type="EMBL" id="GHD09021.1"/>
    </source>
</evidence>
<dbReference type="EMBL" id="BMZQ01000001">
    <property type="protein sequence ID" value="GHD09021.1"/>
    <property type="molecule type" value="Genomic_DNA"/>
</dbReference>
<dbReference type="InterPro" id="IPR001789">
    <property type="entry name" value="Sig_transdc_resp-reg_receiver"/>
</dbReference>
<organism evidence="6 7">
    <name type="scientific">Tianweitania populi</name>
    <dbReference type="NCBI Taxonomy" id="1607949"/>
    <lineage>
        <taxon>Bacteria</taxon>
        <taxon>Pseudomonadati</taxon>
        <taxon>Pseudomonadota</taxon>
        <taxon>Alphaproteobacteria</taxon>
        <taxon>Hyphomicrobiales</taxon>
        <taxon>Phyllobacteriaceae</taxon>
        <taxon>Tianweitania</taxon>
    </lineage>
</organism>
<feature type="modified residue" description="4-aspartylphosphate" evidence="3">
    <location>
        <position position="53"/>
    </location>
</feature>
<evidence type="ECO:0000259" key="5">
    <source>
        <dbReference type="PROSITE" id="PS50887"/>
    </source>
</evidence>
<dbReference type="GO" id="GO:0043709">
    <property type="term" value="P:cell adhesion involved in single-species biofilm formation"/>
    <property type="evidence" value="ECO:0007669"/>
    <property type="project" value="TreeGrafter"/>
</dbReference>
<dbReference type="Pfam" id="PF00072">
    <property type="entry name" value="Response_reg"/>
    <property type="match status" value="2"/>
</dbReference>
<dbReference type="InterPro" id="IPR000160">
    <property type="entry name" value="GGDEF_dom"/>
</dbReference>
<dbReference type="GO" id="GO:1902201">
    <property type="term" value="P:negative regulation of bacterial-type flagellum-dependent cell motility"/>
    <property type="evidence" value="ECO:0007669"/>
    <property type="project" value="TreeGrafter"/>
</dbReference>
<dbReference type="GO" id="GO:0005886">
    <property type="term" value="C:plasma membrane"/>
    <property type="evidence" value="ECO:0007669"/>
    <property type="project" value="TreeGrafter"/>
</dbReference>
<dbReference type="GO" id="GO:0052621">
    <property type="term" value="F:diguanylate cyclase activity"/>
    <property type="evidence" value="ECO:0007669"/>
    <property type="project" value="UniProtKB-EC"/>
</dbReference>
<sequence length="456" mass="50535">MTARILVVDDIPANVKLLEARLTAEYFDVVTATNGFDALELCRTDKIDVVLLDVMMPGMDGFEVCQRLKADPLTAHIPVVMVTALDQVSDRIRGLDAGADDFLTKPADPIALMTRVKSLIRLKALTDELRLRAATTRHIGMDALLTRVASHSDVPPLVLLIDEKPSSYTQLMRVLDETCAADLSVEPQAGLFQAAEKPYECIIVSAGFAEFDPLRLCAQLRSLDRTRNIPIILIADGPDDGRIVRALELGVNDFLTRPVDRQELVARLRTQVMRKRYNDELRTNVTQTIVMAVTDPLTGLHNRRYLDTHLATLLDRAQNRNRPLSLLITDLDRFKSVNDRFGHDGGDDVLREFARRLRKNVRGIDLACRYGGEEFVVVMPDTDRHVAQTVAERIRGEVADRAFRVGRAGTPLDVTVSVGVAQMAAGDNLQDLLKRADIALFDAKAAGRNRVVADAA</sequence>
<evidence type="ECO:0000256" key="3">
    <source>
        <dbReference type="PROSITE-ProRule" id="PRU00169"/>
    </source>
</evidence>
<dbReference type="Gene3D" id="3.30.70.270">
    <property type="match status" value="1"/>
</dbReference>
<comment type="catalytic activity">
    <reaction evidence="2">
        <text>2 GTP = 3',3'-c-di-GMP + 2 diphosphate</text>
        <dbReference type="Rhea" id="RHEA:24898"/>
        <dbReference type="ChEBI" id="CHEBI:33019"/>
        <dbReference type="ChEBI" id="CHEBI:37565"/>
        <dbReference type="ChEBI" id="CHEBI:58805"/>
        <dbReference type="EC" id="2.7.7.65"/>
    </reaction>
</comment>
<reference evidence="6" key="1">
    <citation type="journal article" date="2014" name="Int. J. Syst. Evol. Microbiol.">
        <title>Complete genome sequence of Corynebacterium casei LMG S-19264T (=DSM 44701T), isolated from a smear-ripened cheese.</title>
        <authorList>
            <consortium name="US DOE Joint Genome Institute (JGI-PGF)"/>
            <person name="Walter F."/>
            <person name="Albersmeier A."/>
            <person name="Kalinowski J."/>
            <person name="Ruckert C."/>
        </authorList>
    </citation>
    <scope>NUCLEOTIDE SEQUENCE</scope>
    <source>
        <strain evidence="6">KCTC 42249</strain>
    </source>
</reference>
<proteinExistence type="predicted"/>
<comment type="caution">
    <text evidence="3">Lacks conserved residue(s) required for the propagation of feature annotation.</text>
</comment>
<dbReference type="Gene3D" id="3.40.50.2300">
    <property type="match status" value="1"/>
</dbReference>